<reference evidence="3" key="2">
    <citation type="journal article" date="2021" name="PeerJ">
        <title>Extensive microbial diversity within the chicken gut microbiome revealed by metagenomics and culture.</title>
        <authorList>
            <person name="Gilroy R."/>
            <person name="Ravi A."/>
            <person name="Getino M."/>
            <person name="Pursley I."/>
            <person name="Horton D.L."/>
            <person name="Alikhan N.F."/>
            <person name="Baker D."/>
            <person name="Gharbi K."/>
            <person name="Hall N."/>
            <person name="Watson M."/>
            <person name="Adriaenssens E.M."/>
            <person name="Foster-Nyarko E."/>
            <person name="Jarju S."/>
            <person name="Secka A."/>
            <person name="Antonio M."/>
            <person name="Oren A."/>
            <person name="Chaudhuri R.R."/>
            <person name="La Ragione R."/>
            <person name="Hildebrand F."/>
            <person name="Pallen M.J."/>
        </authorList>
    </citation>
    <scope>NUCLEOTIDE SEQUENCE</scope>
    <source>
        <strain evidence="3">15467</strain>
    </source>
</reference>
<dbReference type="NCBIfam" id="TIGR00055">
    <property type="entry name" value="uppS"/>
    <property type="match status" value="1"/>
</dbReference>
<organism evidence="3 4">
    <name type="scientific">Candidatus Egerieousia excrementavium</name>
    <dbReference type="NCBI Taxonomy" id="2840778"/>
    <lineage>
        <taxon>Bacteria</taxon>
        <taxon>Pseudomonadati</taxon>
        <taxon>Bacteroidota</taxon>
        <taxon>Bacteroidia</taxon>
        <taxon>Bacteroidales</taxon>
        <taxon>Candidatus Egerieousia</taxon>
    </lineage>
</organism>
<dbReference type="GO" id="GO:0045547">
    <property type="term" value="F:ditrans,polycis-polyprenyl diphosphate synthase [(2E,6E)-farnesyl diphosphate specific] activity"/>
    <property type="evidence" value="ECO:0007669"/>
    <property type="project" value="TreeGrafter"/>
</dbReference>
<dbReference type="InterPro" id="IPR036424">
    <property type="entry name" value="UPP_synth-like_sf"/>
</dbReference>
<dbReference type="EC" id="2.5.1.-" evidence="2"/>
<dbReference type="PROSITE" id="PS01066">
    <property type="entry name" value="UPP_SYNTHASE"/>
    <property type="match status" value="1"/>
</dbReference>
<gene>
    <name evidence="3" type="primary">uppS</name>
    <name evidence="3" type="ORF">IAC68_02760</name>
</gene>
<comment type="cofactor">
    <cofactor evidence="2">
        <name>Mg(2+)</name>
        <dbReference type="ChEBI" id="CHEBI:18420"/>
    </cofactor>
    <text evidence="2">Binds 2 magnesium ions per subunit.</text>
</comment>
<keyword evidence="2" id="KW-0479">Metal-binding</keyword>
<dbReference type="FunFam" id="3.40.1180.10:FF:000001">
    <property type="entry name" value="(2E,6E)-farnesyl-diphosphate-specific ditrans,polycis-undecaprenyl-diphosphate synthase"/>
    <property type="match status" value="1"/>
</dbReference>
<protein>
    <recommendedName>
        <fullName evidence="2">Isoprenyl transferase</fullName>
        <ecNumber evidence="2">2.5.1.-</ecNumber>
    </recommendedName>
</protein>
<dbReference type="SUPFAM" id="SSF64005">
    <property type="entry name" value="Undecaprenyl diphosphate synthase"/>
    <property type="match status" value="1"/>
</dbReference>
<reference evidence="3" key="1">
    <citation type="submission" date="2020-10" db="EMBL/GenBank/DDBJ databases">
        <authorList>
            <person name="Gilroy R."/>
        </authorList>
    </citation>
    <scope>NUCLEOTIDE SEQUENCE</scope>
    <source>
        <strain evidence="3">15467</strain>
    </source>
</reference>
<keyword evidence="1 2" id="KW-0808">Transferase</keyword>
<name>A0A9D9GVM0_9BACT</name>
<comment type="subunit">
    <text evidence="2">Homodimer.</text>
</comment>
<feature type="binding site" evidence="2">
    <location>
        <position position="21"/>
    </location>
    <ligand>
        <name>substrate</name>
    </ligand>
</feature>
<comment type="caution">
    <text evidence="3">The sequence shown here is derived from an EMBL/GenBank/DDBJ whole genome shotgun (WGS) entry which is preliminary data.</text>
</comment>
<dbReference type="PANTHER" id="PTHR10291:SF0">
    <property type="entry name" value="DEHYDRODOLICHYL DIPHOSPHATE SYNTHASE 2"/>
    <property type="match status" value="1"/>
</dbReference>
<dbReference type="HAMAP" id="MF_01139">
    <property type="entry name" value="ISPT"/>
    <property type="match status" value="1"/>
</dbReference>
<feature type="active site" description="Proton acceptor" evidence="2">
    <location>
        <position position="64"/>
    </location>
</feature>
<proteinExistence type="inferred from homology"/>
<dbReference type="Gene3D" id="3.40.1180.10">
    <property type="entry name" value="Decaprenyl diphosphate synthase-like"/>
    <property type="match status" value="1"/>
</dbReference>
<dbReference type="InterPro" id="IPR018520">
    <property type="entry name" value="UPP_synth-like_CS"/>
</dbReference>
<feature type="binding site" evidence="2">
    <location>
        <position position="29"/>
    </location>
    <ligand>
        <name>substrate</name>
    </ligand>
</feature>
<feature type="binding site" evidence="2">
    <location>
        <position position="67"/>
    </location>
    <ligand>
        <name>substrate</name>
    </ligand>
</feature>
<feature type="binding site" evidence="2">
    <location>
        <begin position="185"/>
        <end position="187"/>
    </location>
    <ligand>
        <name>substrate</name>
    </ligand>
</feature>
<dbReference type="Proteomes" id="UP000823635">
    <property type="component" value="Unassembled WGS sequence"/>
</dbReference>
<feature type="binding site" evidence="2">
    <location>
        <position position="33"/>
    </location>
    <ligand>
        <name>substrate</name>
    </ligand>
</feature>
<dbReference type="PANTHER" id="PTHR10291">
    <property type="entry name" value="DEHYDRODOLICHYL DIPHOSPHATE SYNTHASE FAMILY MEMBER"/>
    <property type="match status" value="1"/>
</dbReference>
<dbReference type="GO" id="GO:0016094">
    <property type="term" value="P:polyprenol biosynthetic process"/>
    <property type="evidence" value="ECO:0007669"/>
    <property type="project" value="TreeGrafter"/>
</dbReference>
<feature type="binding site" evidence="2">
    <location>
        <position position="179"/>
    </location>
    <ligand>
        <name>substrate</name>
    </ligand>
</feature>
<dbReference type="CDD" id="cd00475">
    <property type="entry name" value="Cis_IPPS"/>
    <property type="match status" value="1"/>
</dbReference>
<keyword evidence="2" id="KW-0460">Magnesium</keyword>
<evidence type="ECO:0000313" key="4">
    <source>
        <dbReference type="Proteomes" id="UP000823635"/>
    </source>
</evidence>
<feature type="binding site" evidence="2">
    <location>
        <begin position="61"/>
        <end position="63"/>
    </location>
    <ligand>
        <name>substrate</name>
    </ligand>
</feature>
<feature type="binding site" evidence="2">
    <location>
        <position position="65"/>
    </location>
    <ligand>
        <name>substrate</name>
    </ligand>
</feature>
<feature type="active site" evidence="2">
    <location>
        <position position="16"/>
    </location>
</feature>
<dbReference type="EMBL" id="JADINB010000064">
    <property type="protein sequence ID" value="MBO8428840.1"/>
    <property type="molecule type" value="Genomic_DNA"/>
</dbReference>
<sequence length="231" mass="27028">MVSEEKIPVHVTIIMDGNGRWARQRGEERLFGHNEGRESVRACVEYAVEKGIRYLSLFAFSEENWNRPRAEVEGLMHLMLKAIMDETPLFHKNGIRFRVLGDMSRLSKELRAQIDDCMTQTETYERLTLVIFLSYSGKWDIVQAANRFMKENPGKELDAGALEKYLATAGIPDPDLLIRTSGEERLSNYMLWQTAYTEFYFTDVLWPDFRKTEFQYALDAFSKRERRFGKI</sequence>
<feature type="binding site" evidence="2">
    <location>
        <begin position="17"/>
        <end position="20"/>
    </location>
    <ligand>
        <name>substrate</name>
    </ligand>
</feature>
<accession>A0A9D9GVM0</accession>
<evidence type="ECO:0000256" key="2">
    <source>
        <dbReference type="HAMAP-Rule" id="MF_01139"/>
    </source>
</evidence>
<comment type="function">
    <text evidence="2">Catalyzes the condensation of isopentenyl diphosphate (IPP) with allylic pyrophosphates generating different type of terpenoids.</text>
</comment>
<feature type="binding site" evidence="2">
    <location>
        <position position="16"/>
    </location>
    <ligand>
        <name>Mg(2+)</name>
        <dbReference type="ChEBI" id="CHEBI:18420"/>
    </ligand>
</feature>
<dbReference type="InterPro" id="IPR001441">
    <property type="entry name" value="UPP_synth-like"/>
</dbReference>
<evidence type="ECO:0000256" key="1">
    <source>
        <dbReference type="ARBA" id="ARBA00022679"/>
    </source>
</evidence>
<dbReference type="GO" id="GO:0000287">
    <property type="term" value="F:magnesium ion binding"/>
    <property type="evidence" value="ECO:0007669"/>
    <property type="project" value="UniProtKB-UniRule"/>
</dbReference>
<evidence type="ECO:0000313" key="3">
    <source>
        <dbReference type="EMBL" id="MBO8428840.1"/>
    </source>
</evidence>
<dbReference type="AlphaFoldDB" id="A0A9D9GVM0"/>
<dbReference type="Pfam" id="PF01255">
    <property type="entry name" value="Prenyltransf"/>
    <property type="match status" value="1"/>
</dbReference>
<feature type="binding site" evidence="2">
    <location>
        <position position="198"/>
    </location>
    <ligand>
        <name>Mg(2+)</name>
        <dbReference type="ChEBI" id="CHEBI:18420"/>
    </ligand>
</feature>
<comment type="similarity">
    <text evidence="2">Belongs to the UPP synthase family.</text>
</comment>